<dbReference type="Proteomes" id="UP001642260">
    <property type="component" value="Unassembled WGS sequence"/>
</dbReference>
<gene>
    <name evidence="1" type="ORF">ERUC_LOCUS26310</name>
</gene>
<evidence type="ECO:0000313" key="1">
    <source>
        <dbReference type="EMBL" id="CAH8360554.1"/>
    </source>
</evidence>
<proteinExistence type="predicted"/>
<dbReference type="InterPro" id="IPR052957">
    <property type="entry name" value="Auxin_embryo_med"/>
</dbReference>
<dbReference type="AlphaFoldDB" id="A0ABC8KMW4"/>
<protein>
    <submittedName>
        <fullName evidence="1">Uncharacterized protein</fullName>
    </submittedName>
</protein>
<dbReference type="EMBL" id="CAKOAT010287378">
    <property type="protein sequence ID" value="CAH8360554.1"/>
    <property type="molecule type" value="Genomic_DNA"/>
</dbReference>
<name>A0ABC8KMW4_ERUVS</name>
<dbReference type="PANTHER" id="PTHR32387:SF14">
    <property type="entry name" value="PROTEIN NO VEIN C-TERMINAL DOMAIN-CONTAINING PROTEIN"/>
    <property type="match status" value="1"/>
</dbReference>
<accession>A0ABC8KMW4</accession>
<organism evidence="1 2">
    <name type="scientific">Eruca vesicaria subsp. sativa</name>
    <name type="common">Garden rocket</name>
    <name type="synonym">Eruca sativa</name>
    <dbReference type="NCBI Taxonomy" id="29727"/>
    <lineage>
        <taxon>Eukaryota</taxon>
        <taxon>Viridiplantae</taxon>
        <taxon>Streptophyta</taxon>
        <taxon>Embryophyta</taxon>
        <taxon>Tracheophyta</taxon>
        <taxon>Spermatophyta</taxon>
        <taxon>Magnoliopsida</taxon>
        <taxon>eudicotyledons</taxon>
        <taxon>Gunneridae</taxon>
        <taxon>Pentapetalae</taxon>
        <taxon>rosids</taxon>
        <taxon>malvids</taxon>
        <taxon>Brassicales</taxon>
        <taxon>Brassicaceae</taxon>
        <taxon>Brassiceae</taxon>
        <taxon>Eruca</taxon>
    </lineage>
</organism>
<sequence length="350" mass="40192">MRFPEYIDVSTCVVSDKDKLFGSHLNVLENHYKSDDDLLDFFSSAFDVRRTPSVNDYYALWKDWERTKDRLSNHECCAFWSFLVRHGISEELLSESFSRLPVKTQDNSDDGGILLSSKSDVFIADDLLLKDLFIDSPVFVWYPTPSISTLSQTKLIKIYRNIGGKDISKCVETAEDKFTDQTKVKKQENNMIGPGLVRLVLGFISDPSLEIEAEERSTIIQSLVNLNVLQTPETISTEYTLTLPSKGEKLTANATKMMRWEREEGVVYAEKMKKTCGKRKVLEYATCFAEVIAKGVMKEREDLIDRLSELVKMAYFVEFDEEALEFLMKSKNLQVYEEDEKLISDAFSLK</sequence>
<reference evidence="1 2" key="1">
    <citation type="submission" date="2022-03" db="EMBL/GenBank/DDBJ databases">
        <authorList>
            <person name="Macdonald S."/>
            <person name="Ahmed S."/>
            <person name="Newling K."/>
        </authorList>
    </citation>
    <scope>NUCLEOTIDE SEQUENCE [LARGE SCALE GENOMIC DNA]</scope>
</reference>
<evidence type="ECO:0000313" key="2">
    <source>
        <dbReference type="Proteomes" id="UP001642260"/>
    </source>
</evidence>
<keyword evidence="2" id="KW-1185">Reference proteome</keyword>
<dbReference type="PANTHER" id="PTHR32387">
    <property type="entry name" value="WU:FJ29H11"/>
    <property type="match status" value="1"/>
</dbReference>
<comment type="caution">
    <text evidence="1">The sequence shown here is derived from an EMBL/GenBank/DDBJ whole genome shotgun (WGS) entry which is preliminary data.</text>
</comment>